<keyword evidence="9" id="KW-1185">Reference proteome</keyword>
<evidence type="ECO:0000256" key="1">
    <source>
        <dbReference type="ARBA" id="ARBA00004141"/>
    </source>
</evidence>
<dbReference type="InterPro" id="IPR013057">
    <property type="entry name" value="AA_transpt_TM"/>
</dbReference>
<evidence type="ECO:0000313" key="9">
    <source>
        <dbReference type="Proteomes" id="UP000076502"/>
    </source>
</evidence>
<feature type="transmembrane region" description="Helical" evidence="6">
    <location>
        <begin position="758"/>
        <end position="782"/>
    </location>
</feature>
<feature type="transmembrane region" description="Helical" evidence="6">
    <location>
        <begin position="561"/>
        <end position="583"/>
    </location>
</feature>
<accession>A0A154PQC2</accession>
<protein>
    <submittedName>
        <fullName evidence="8">Proton-coupled amino acid transporter 1</fullName>
    </submittedName>
</protein>
<feature type="domain" description="Amino acid transporter transmembrane" evidence="7">
    <location>
        <begin position="60"/>
        <end position="137"/>
    </location>
</feature>
<feature type="transmembrane region" description="Helical" evidence="6">
    <location>
        <begin position="218"/>
        <end position="237"/>
    </location>
</feature>
<feature type="transmembrane region" description="Helical" evidence="6">
    <location>
        <begin position="249"/>
        <end position="273"/>
    </location>
</feature>
<dbReference type="PANTHER" id="PTHR22950:SF340">
    <property type="entry name" value="AMINO ACID TRANSPORTER TRANSMEMBRANE DOMAIN-CONTAINING PROTEIN-RELATED"/>
    <property type="match status" value="1"/>
</dbReference>
<feature type="transmembrane region" description="Helical" evidence="6">
    <location>
        <begin position="871"/>
        <end position="897"/>
    </location>
</feature>
<dbReference type="STRING" id="178035.A0A154PQC2"/>
<feature type="region of interest" description="Disordered" evidence="5">
    <location>
        <begin position="513"/>
        <end position="532"/>
    </location>
</feature>
<evidence type="ECO:0000256" key="4">
    <source>
        <dbReference type="ARBA" id="ARBA00023136"/>
    </source>
</evidence>
<comment type="subcellular location">
    <subcellularLocation>
        <location evidence="1">Membrane</location>
        <topology evidence="1">Multi-pass membrane protein</topology>
    </subcellularLocation>
</comment>
<feature type="transmembrane region" description="Helical" evidence="6">
    <location>
        <begin position="802"/>
        <end position="825"/>
    </location>
</feature>
<dbReference type="PANTHER" id="PTHR22950">
    <property type="entry name" value="AMINO ACID TRANSPORTER"/>
    <property type="match status" value="1"/>
</dbReference>
<keyword evidence="2 6" id="KW-0812">Transmembrane</keyword>
<evidence type="ECO:0000256" key="5">
    <source>
        <dbReference type="SAM" id="MobiDB-lite"/>
    </source>
</evidence>
<feature type="transmembrane region" description="Helical" evidence="6">
    <location>
        <begin position="181"/>
        <end position="198"/>
    </location>
</feature>
<dbReference type="Pfam" id="PF01490">
    <property type="entry name" value="Aa_trans"/>
    <property type="match status" value="3"/>
</dbReference>
<organism evidence="8 9">
    <name type="scientific">Dufourea novaeangliae</name>
    <name type="common">Sweat bee</name>
    <dbReference type="NCBI Taxonomy" id="178035"/>
    <lineage>
        <taxon>Eukaryota</taxon>
        <taxon>Metazoa</taxon>
        <taxon>Ecdysozoa</taxon>
        <taxon>Arthropoda</taxon>
        <taxon>Hexapoda</taxon>
        <taxon>Insecta</taxon>
        <taxon>Pterygota</taxon>
        <taxon>Neoptera</taxon>
        <taxon>Endopterygota</taxon>
        <taxon>Hymenoptera</taxon>
        <taxon>Apocrita</taxon>
        <taxon>Aculeata</taxon>
        <taxon>Apoidea</taxon>
        <taxon>Anthophila</taxon>
        <taxon>Halictidae</taxon>
        <taxon>Rophitinae</taxon>
        <taxon>Dufourea</taxon>
    </lineage>
</organism>
<feature type="transmembrane region" description="Helical" evidence="6">
    <location>
        <begin position="152"/>
        <end position="169"/>
    </location>
</feature>
<feature type="transmembrane region" description="Helical" evidence="6">
    <location>
        <begin position="337"/>
        <end position="357"/>
    </location>
</feature>
<feature type="transmembrane region" description="Helical" evidence="6">
    <location>
        <begin position="363"/>
        <end position="391"/>
    </location>
</feature>
<dbReference type="OrthoDB" id="1684102at2759"/>
<evidence type="ECO:0000313" key="8">
    <source>
        <dbReference type="EMBL" id="KZC13310.1"/>
    </source>
</evidence>
<feature type="domain" description="Amino acid transporter transmembrane" evidence="7">
    <location>
        <begin position="152"/>
        <end position="415"/>
    </location>
</feature>
<feature type="transmembrane region" description="Helical" evidence="6">
    <location>
        <begin position="625"/>
        <end position="644"/>
    </location>
</feature>
<name>A0A154PQC2_DUFNO</name>
<dbReference type="AlphaFoldDB" id="A0A154PQC2"/>
<evidence type="ECO:0000256" key="3">
    <source>
        <dbReference type="ARBA" id="ARBA00022989"/>
    </source>
</evidence>
<evidence type="ECO:0000256" key="6">
    <source>
        <dbReference type="SAM" id="Phobius"/>
    </source>
</evidence>
<dbReference type="EMBL" id="KQ434998">
    <property type="protein sequence ID" value="KZC13310.1"/>
    <property type="molecule type" value="Genomic_DNA"/>
</dbReference>
<dbReference type="GO" id="GO:0005774">
    <property type="term" value="C:vacuolar membrane"/>
    <property type="evidence" value="ECO:0007669"/>
    <property type="project" value="TreeGrafter"/>
</dbReference>
<feature type="transmembrane region" description="Helical" evidence="6">
    <location>
        <begin position="89"/>
        <end position="113"/>
    </location>
</feature>
<keyword evidence="4 6" id="KW-0472">Membrane</keyword>
<feature type="transmembrane region" description="Helical" evidence="6">
    <location>
        <begin position="293"/>
        <end position="317"/>
    </location>
</feature>
<feature type="domain" description="Amino acid transporter transmembrane" evidence="7">
    <location>
        <begin position="531"/>
        <end position="931"/>
    </location>
</feature>
<reference evidence="8 9" key="1">
    <citation type="submission" date="2015-07" db="EMBL/GenBank/DDBJ databases">
        <title>The genome of Dufourea novaeangliae.</title>
        <authorList>
            <person name="Pan H."/>
            <person name="Kapheim K."/>
        </authorList>
    </citation>
    <scope>NUCLEOTIDE SEQUENCE [LARGE SCALE GENOMIC DNA]</scope>
    <source>
        <strain evidence="8">0120121106</strain>
        <tissue evidence="8">Whole body</tissue>
    </source>
</reference>
<sequence length="939" mass="104163">MDSTPKSGPLRRRTVTMGSYDPAHNNRSNVYVLELEEKKKTVQEYEEEYNPYDHRVVEHPTTSFETLLHLLKGSLGTGILAMPKAFHHAGYAVGAVATIIIGLLCTYCMRILVNSQHELSKRKKVPSMSYPATAEAALSEGPAPLRRFSRASVLYMLAILVPLILVNWIRNLKFLAPCSTIANGITFASFGIILYYIFREPLSFENREPIGKVEDFPLYFGTVLFALEAIGVIMPLENEMKKPKSFIKTFGVLNIGMGTIVTIYTALGFFGYIRYGSTVEGSITLSLNEPMLLAKSVQILLAIAIFFTHPIQCYVAIDITWNDYIAPNLEKNSHKLLWEYVVRTALVLLTFLLAIAIPQLDLFISLFGALCLSGLGLAFPAIIQTCTFWSVYGRTERILMVAKNMSLVLFGLLGLGRARSFSLNLIKEQATIGRDLFACAYCLCTTDGGTAVESIGYVEVRTVGPRDLQSDKMENAKEETINMQLIGSESPYKVNNEIAGSGLNVSEVPISPTTNAEDYDPHKHRNRPNPTSNAETLIHLLKGSLGTGILAMPNAFCNGGLVTGVIATVIIGVLCTYCLHVLVKAQYKLCKRLRVPILSYPMSMKYALEEGPDCVRWFAPYAPGLVDGFMITYQLGICCVYIVFVASNIKQVADQYWEPLDVKTHMLILLLPLILINYIRNLKLLAPFSTLANVITFVGLAMILVYMFEDLPSPSEREMFGTFRNFSLYFGTTLFALEAVGVIIALENNMKTPQYFGGYCGVLNIGMTVIVALYIVIGFFGYIKYGPLAGGSVTFNLPPDQIMAQSIKIMFAIAIFITHALQGYVPVEIIWNTYLDHKIQKGKIFWEYVCRTVITLITFTLAIAVPRLGLFISLFGALCLSALGIAFPAIIEICVLWPERKFGPCMFMLLKNLCLIVFGLLGLVIGTYVSIVDIVNSFK</sequence>
<gene>
    <name evidence="8" type="ORF">WN55_05617</name>
</gene>
<evidence type="ECO:0000256" key="2">
    <source>
        <dbReference type="ARBA" id="ARBA00022692"/>
    </source>
</evidence>
<evidence type="ECO:0000259" key="7">
    <source>
        <dbReference type="Pfam" id="PF01490"/>
    </source>
</evidence>
<keyword evidence="3 6" id="KW-1133">Transmembrane helix</keyword>
<feature type="transmembrane region" description="Helical" evidence="6">
    <location>
        <begin position="845"/>
        <end position="865"/>
    </location>
</feature>
<dbReference type="GO" id="GO:0015179">
    <property type="term" value="F:L-amino acid transmembrane transporter activity"/>
    <property type="evidence" value="ECO:0007669"/>
    <property type="project" value="TreeGrafter"/>
</dbReference>
<feature type="transmembrane region" description="Helical" evidence="6">
    <location>
        <begin position="728"/>
        <end position="746"/>
    </location>
</feature>
<feature type="transmembrane region" description="Helical" evidence="6">
    <location>
        <begin position="664"/>
        <end position="679"/>
    </location>
</feature>
<feature type="transmembrane region" description="Helical" evidence="6">
    <location>
        <begin position="691"/>
        <end position="708"/>
    </location>
</feature>
<proteinExistence type="predicted"/>
<feature type="transmembrane region" description="Helical" evidence="6">
    <location>
        <begin position="909"/>
        <end position="931"/>
    </location>
</feature>
<dbReference type="Proteomes" id="UP000076502">
    <property type="component" value="Unassembled WGS sequence"/>
</dbReference>